<evidence type="ECO:0000256" key="1">
    <source>
        <dbReference type="SAM" id="MobiDB-lite"/>
    </source>
</evidence>
<keyword evidence="3" id="KW-1185">Reference proteome</keyword>
<dbReference type="EMBL" id="NBSH01000008">
    <property type="protein sequence ID" value="ORX36258.1"/>
    <property type="molecule type" value="Genomic_DNA"/>
</dbReference>
<accession>A0A1Y1UDY6</accession>
<gene>
    <name evidence="2" type="ORF">BD324DRAFT_681765</name>
</gene>
<feature type="region of interest" description="Disordered" evidence="1">
    <location>
        <begin position="1"/>
        <end position="154"/>
    </location>
</feature>
<feature type="compositionally biased region" description="Polar residues" evidence="1">
    <location>
        <begin position="40"/>
        <end position="50"/>
    </location>
</feature>
<sequence length="154" mass="16435">MSKRQGGNEDEDLKTPKRSDTMTSTVTQHSTFSGPHRTDTILTQATTVTHLSEESVDTQVSDTWGPGDDARVAAQARRDSSAPSLSPAPRTQTSSGGGSNSSGSVLGRSYQLPPGPPDGHDDPLEDEEEEADERTQDVGYDSEGETGSDDQTRR</sequence>
<evidence type="ECO:0000313" key="3">
    <source>
        <dbReference type="Proteomes" id="UP000193218"/>
    </source>
</evidence>
<proteinExistence type="predicted"/>
<protein>
    <submittedName>
        <fullName evidence="2">Uncharacterized protein</fullName>
    </submittedName>
</protein>
<feature type="compositionally biased region" description="Acidic residues" evidence="1">
    <location>
        <begin position="123"/>
        <end position="132"/>
    </location>
</feature>
<dbReference type="InParanoid" id="A0A1Y1UDY6"/>
<comment type="caution">
    <text evidence="2">The sequence shown here is derived from an EMBL/GenBank/DDBJ whole genome shotgun (WGS) entry which is preliminary data.</text>
</comment>
<feature type="compositionally biased region" description="Basic and acidic residues" evidence="1">
    <location>
        <begin position="68"/>
        <end position="80"/>
    </location>
</feature>
<reference evidence="2 3" key="1">
    <citation type="submission" date="2017-03" db="EMBL/GenBank/DDBJ databases">
        <title>Widespread Adenine N6-methylation of Active Genes in Fungi.</title>
        <authorList>
            <consortium name="DOE Joint Genome Institute"/>
            <person name="Mondo S.J."/>
            <person name="Dannebaum R.O."/>
            <person name="Kuo R.C."/>
            <person name="Louie K.B."/>
            <person name="Bewick A.J."/>
            <person name="Labutti K."/>
            <person name="Haridas S."/>
            <person name="Kuo A."/>
            <person name="Salamov A."/>
            <person name="Ahrendt S.R."/>
            <person name="Lau R."/>
            <person name="Bowen B.P."/>
            <person name="Lipzen A."/>
            <person name="Sullivan W."/>
            <person name="Andreopoulos W.B."/>
            <person name="Clum A."/>
            <person name="Lindquist E."/>
            <person name="Daum C."/>
            <person name="Northen T.R."/>
            <person name="Ramamoorthy G."/>
            <person name="Schmitz R.J."/>
            <person name="Gryganskyi A."/>
            <person name="Culley D."/>
            <person name="Magnuson J."/>
            <person name="James T.Y."/>
            <person name="O'Malley M.A."/>
            <person name="Stajich J.E."/>
            <person name="Spatafora J.W."/>
            <person name="Visel A."/>
            <person name="Grigoriev I.V."/>
        </authorList>
    </citation>
    <scope>NUCLEOTIDE SEQUENCE [LARGE SCALE GENOMIC DNA]</scope>
    <source>
        <strain evidence="2 3">NRRL Y-17943</strain>
    </source>
</reference>
<dbReference type="GeneID" id="33560938"/>
<name>A0A1Y1UDY6_9TREE</name>
<organism evidence="2 3">
    <name type="scientific">Kockovaella imperatae</name>
    <dbReference type="NCBI Taxonomy" id="4999"/>
    <lineage>
        <taxon>Eukaryota</taxon>
        <taxon>Fungi</taxon>
        <taxon>Dikarya</taxon>
        <taxon>Basidiomycota</taxon>
        <taxon>Agaricomycotina</taxon>
        <taxon>Tremellomycetes</taxon>
        <taxon>Tremellales</taxon>
        <taxon>Cuniculitremaceae</taxon>
        <taxon>Kockovaella</taxon>
    </lineage>
</organism>
<evidence type="ECO:0000313" key="2">
    <source>
        <dbReference type="EMBL" id="ORX36258.1"/>
    </source>
</evidence>
<dbReference type="Proteomes" id="UP000193218">
    <property type="component" value="Unassembled WGS sequence"/>
</dbReference>
<feature type="compositionally biased region" description="Polar residues" evidence="1">
    <location>
        <begin position="21"/>
        <end position="33"/>
    </location>
</feature>
<dbReference type="RefSeq" id="XP_021870359.1">
    <property type="nucleotide sequence ID" value="XM_022019129.1"/>
</dbReference>
<dbReference type="AlphaFoldDB" id="A0A1Y1UDY6"/>